<organism evidence="2 3">
    <name type="scientific">Comamonas nitrativorans</name>
    <dbReference type="NCBI Taxonomy" id="108437"/>
    <lineage>
        <taxon>Bacteria</taxon>
        <taxon>Pseudomonadati</taxon>
        <taxon>Pseudomonadota</taxon>
        <taxon>Betaproteobacteria</taxon>
        <taxon>Burkholderiales</taxon>
        <taxon>Comamonadaceae</taxon>
        <taxon>Comamonas</taxon>
    </lineage>
</organism>
<dbReference type="InterPro" id="IPR044922">
    <property type="entry name" value="DUF2063_N_sf"/>
</dbReference>
<dbReference type="Proteomes" id="UP001595967">
    <property type="component" value="Unassembled WGS sequence"/>
</dbReference>
<proteinExistence type="predicted"/>
<comment type="caution">
    <text evidence="2">The sequence shown here is derived from an EMBL/GenBank/DDBJ whole genome shotgun (WGS) entry which is preliminary data.</text>
</comment>
<dbReference type="Gene3D" id="1.10.150.690">
    <property type="entry name" value="DUF2063"/>
    <property type="match status" value="1"/>
</dbReference>
<evidence type="ECO:0000313" key="2">
    <source>
        <dbReference type="EMBL" id="MFC4621816.1"/>
    </source>
</evidence>
<dbReference type="InterPro" id="IPR018640">
    <property type="entry name" value="DUF2063"/>
</dbReference>
<reference evidence="3" key="1">
    <citation type="journal article" date="2019" name="Int. J. Syst. Evol. Microbiol.">
        <title>The Global Catalogue of Microorganisms (GCM) 10K type strain sequencing project: providing services to taxonomists for standard genome sequencing and annotation.</title>
        <authorList>
            <consortium name="The Broad Institute Genomics Platform"/>
            <consortium name="The Broad Institute Genome Sequencing Center for Infectious Disease"/>
            <person name="Wu L."/>
            <person name="Ma J."/>
        </authorList>
    </citation>
    <scope>NUCLEOTIDE SEQUENCE [LARGE SCALE GENOMIC DNA]</scope>
    <source>
        <strain evidence="3">JCM 11650</strain>
    </source>
</reference>
<dbReference type="RefSeq" id="WP_377724916.1">
    <property type="nucleotide sequence ID" value="NZ_JBHSEW010000004.1"/>
</dbReference>
<protein>
    <submittedName>
        <fullName evidence="2">DNA-binding domain-containing protein</fullName>
    </submittedName>
</protein>
<gene>
    <name evidence="2" type="ORF">ACFO3A_06255</name>
</gene>
<keyword evidence="3" id="KW-1185">Reference proteome</keyword>
<evidence type="ECO:0000313" key="3">
    <source>
        <dbReference type="Proteomes" id="UP001595967"/>
    </source>
</evidence>
<dbReference type="EMBL" id="JBHSEW010000004">
    <property type="protein sequence ID" value="MFC4621816.1"/>
    <property type="molecule type" value="Genomic_DNA"/>
</dbReference>
<sequence>MSNSFYDYVRGRSEAVPAGYTLSGMRAYRYLVYLGASQMVEANFPMLRTQLGEQEWRLLIEGFVRQSVWTSPYYGDLPHDFMAYLLRESAEIHA</sequence>
<dbReference type="Pfam" id="PF09836">
    <property type="entry name" value="DUF2063"/>
    <property type="match status" value="1"/>
</dbReference>
<dbReference type="GO" id="GO:0003677">
    <property type="term" value="F:DNA binding"/>
    <property type="evidence" value="ECO:0007669"/>
    <property type="project" value="UniProtKB-KW"/>
</dbReference>
<accession>A0ABV9GX65</accession>
<evidence type="ECO:0000259" key="1">
    <source>
        <dbReference type="Pfam" id="PF09836"/>
    </source>
</evidence>
<feature type="domain" description="Putative DNA-binding" evidence="1">
    <location>
        <begin position="3"/>
        <end position="85"/>
    </location>
</feature>
<name>A0ABV9GX65_9BURK</name>
<keyword evidence="2" id="KW-0238">DNA-binding</keyword>